<reference evidence="7" key="1">
    <citation type="journal article" date="2019" name="Int. J. Syst. Evol. Microbiol.">
        <title>The Global Catalogue of Microorganisms (GCM) 10K type strain sequencing project: providing services to taxonomists for standard genome sequencing and annotation.</title>
        <authorList>
            <consortium name="The Broad Institute Genomics Platform"/>
            <consortium name="The Broad Institute Genome Sequencing Center for Infectious Disease"/>
            <person name="Wu L."/>
            <person name="Ma J."/>
        </authorList>
    </citation>
    <scope>NUCLEOTIDE SEQUENCE [LARGE SCALE GENOMIC DNA]</scope>
    <source>
        <strain evidence="7">CCUG 62981</strain>
    </source>
</reference>
<dbReference type="SMART" id="SM00028">
    <property type="entry name" value="TPR"/>
    <property type="match status" value="7"/>
</dbReference>
<comment type="caution">
    <text evidence="6">The sequence shown here is derived from an EMBL/GenBank/DDBJ whole genome shotgun (WGS) entry which is preliminary data.</text>
</comment>
<evidence type="ECO:0000256" key="5">
    <source>
        <dbReference type="SAM" id="SignalP"/>
    </source>
</evidence>
<feature type="compositionally biased region" description="Low complexity" evidence="4">
    <location>
        <begin position="150"/>
        <end position="176"/>
    </location>
</feature>
<keyword evidence="2 3" id="KW-0802">TPR repeat</keyword>
<dbReference type="Proteomes" id="UP001596024">
    <property type="component" value="Unassembled WGS sequence"/>
</dbReference>
<evidence type="ECO:0000313" key="7">
    <source>
        <dbReference type="Proteomes" id="UP001596024"/>
    </source>
</evidence>
<dbReference type="Gene3D" id="1.25.40.10">
    <property type="entry name" value="Tetratricopeptide repeat domain"/>
    <property type="match status" value="4"/>
</dbReference>
<organism evidence="6 7">
    <name type="scientific">Glycocaulis abyssi</name>
    <dbReference type="NCBI Taxonomy" id="1433403"/>
    <lineage>
        <taxon>Bacteria</taxon>
        <taxon>Pseudomonadati</taxon>
        <taxon>Pseudomonadota</taxon>
        <taxon>Alphaproteobacteria</taxon>
        <taxon>Maricaulales</taxon>
        <taxon>Maricaulaceae</taxon>
        <taxon>Glycocaulis</taxon>
    </lineage>
</organism>
<feature type="signal peptide" evidence="5">
    <location>
        <begin position="1"/>
        <end position="29"/>
    </location>
</feature>
<evidence type="ECO:0000256" key="3">
    <source>
        <dbReference type="PROSITE-ProRule" id="PRU00339"/>
    </source>
</evidence>
<dbReference type="InterPro" id="IPR011990">
    <property type="entry name" value="TPR-like_helical_dom_sf"/>
</dbReference>
<evidence type="ECO:0000256" key="2">
    <source>
        <dbReference type="ARBA" id="ARBA00022803"/>
    </source>
</evidence>
<dbReference type="Pfam" id="PF13424">
    <property type="entry name" value="TPR_12"/>
    <property type="match status" value="5"/>
</dbReference>
<proteinExistence type="predicted"/>
<dbReference type="InterPro" id="IPR011717">
    <property type="entry name" value="TPR-4"/>
</dbReference>
<evidence type="ECO:0000256" key="4">
    <source>
        <dbReference type="SAM" id="MobiDB-lite"/>
    </source>
</evidence>
<feature type="repeat" description="TPR" evidence="3">
    <location>
        <begin position="344"/>
        <end position="377"/>
    </location>
</feature>
<feature type="region of interest" description="Disordered" evidence="4">
    <location>
        <begin position="147"/>
        <end position="177"/>
    </location>
</feature>
<keyword evidence="5" id="KW-0732">Signal</keyword>
<dbReference type="PANTHER" id="PTHR45641:SF19">
    <property type="entry name" value="NEPHROCYSTIN-3"/>
    <property type="match status" value="1"/>
</dbReference>
<dbReference type="Pfam" id="PF07721">
    <property type="entry name" value="TPR_4"/>
    <property type="match status" value="1"/>
</dbReference>
<feature type="chain" id="PRO_5046045730" evidence="5">
    <location>
        <begin position="30"/>
        <end position="669"/>
    </location>
</feature>
<keyword evidence="7" id="KW-1185">Reference proteome</keyword>
<dbReference type="RefSeq" id="WP_371392605.1">
    <property type="nucleotide sequence ID" value="NZ_CP163421.1"/>
</dbReference>
<protein>
    <submittedName>
        <fullName evidence="6">Tetratricopeptide repeat protein</fullName>
    </submittedName>
</protein>
<dbReference type="PROSITE" id="PS50005">
    <property type="entry name" value="TPR"/>
    <property type="match status" value="1"/>
</dbReference>
<sequence length="669" mass="70767">MILPVKQKAVVLAAAACLAVFTLPAPNAAASGLGALSAAQQASIPPQDIAAIERHSAAGEAAFRSSDFRTATREFEAAFLIYHRHLGLNHPLSVVAGANMGMAMLGQGRFAEALEVLEVADEILAEIDPGNTRRPGIQRAIAMARDRQNPGAPAGAQPAPQQSPQTASPQPTSGSSVDALNNEAARAYQAGDYARAETGFLQVLAAHEEAGSGRSEGAGVAWVNLAEVYNQTRRHAEAENALARARAIFEAISPSHRYLAVVENNLTSVQRHQGGPEAVLAGYQSALERMRSTFSADHPNTAAAMGNLASAYLSLDRPAEARPLLEDALAIEIAAYGRGAPESADTVSGLGRAYLDLGRYEDAIRFQQDALDVLEQTANANPRHVATLRQRLGRALQMAGRAGDAEPVLRQALSESEAAFGPGTRQPVSAMSFLASALFDQGRYQEAESLQRRAIAEAQRLDNAERASVTGALESNLAGSLRMLGRLGDAETLYRASLDAAEREGQPLSIAMSLENLAGSIRAQGRLDEAAALQVRALDLYRETLGADHPEAVRAFANAGTTLGLAGDYEGAERLMRGGLDGLTGRIPETHTALLVARANLAWLFLRHMNRPAEALQLYRTASRSIVSAALDAAQAAGTDTAATALIVRRNDMFQLHTEAAWAAAHNEG</sequence>
<dbReference type="PANTHER" id="PTHR45641">
    <property type="entry name" value="TETRATRICOPEPTIDE REPEAT PROTEIN (AFU_ORTHOLOGUE AFUA_6G03870)"/>
    <property type="match status" value="1"/>
</dbReference>
<accession>A0ABV9NFM0</accession>
<evidence type="ECO:0000256" key="1">
    <source>
        <dbReference type="ARBA" id="ARBA00022737"/>
    </source>
</evidence>
<name>A0ABV9NFM0_9PROT</name>
<dbReference type="InterPro" id="IPR019734">
    <property type="entry name" value="TPR_rpt"/>
</dbReference>
<gene>
    <name evidence="6" type="ORF">ACFPB0_08655</name>
</gene>
<evidence type="ECO:0000313" key="6">
    <source>
        <dbReference type="EMBL" id="MFC4725358.1"/>
    </source>
</evidence>
<dbReference type="SUPFAM" id="SSF48452">
    <property type="entry name" value="TPR-like"/>
    <property type="match status" value="4"/>
</dbReference>
<keyword evidence="1" id="KW-0677">Repeat</keyword>
<dbReference type="EMBL" id="JBHSGQ010000003">
    <property type="protein sequence ID" value="MFC4725358.1"/>
    <property type="molecule type" value="Genomic_DNA"/>
</dbReference>